<comment type="catalytic activity">
    <reaction evidence="3">
        <text>(2E)-3-methyl-5-phosphooxypent-2-enoate + H(+) = isopentenyl phosphate + CO2</text>
        <dbReference type="Rhea" id="RHEA:78971"/>
        <dbReference type="ChEBI" id="CHEBI:15378"/>
        <dbReference type="ChEBI" id="CHEBI:16526"/>
        <dbReference type="ChEBI" id="CHEBI:65078"/>
        <dbReference type="ChEBI" id="CHEBI:229665"/>
        <dbReference type="EC" id="4.1.1.126"/>
    </reaction>
    <physiologicalReaction direction="left-to-right" evidence="3">
        <dbReference type="Rhea" id="RHEA:78972"/>
    </physiologicalReaction>
</comment>
<dbReference type="GO" id="GO:0005737">
    <property type="term" value="C:cytoplasm"/>
    <property type="evidence" value="ECO:0007669"/>
    <property type="project" value="TreeGrafter"/>
</dbReference>
<dbReference type="PANTHER" id="PTHR30108:SF21">
    <property type="entry name" value="4-HYDROXYBENZOATE DECARBOXYLASE"/>
    <property type="match status" value="1"/>
</dbReference>
<dbReference type="InterPro" id="IPR048304">
    <property type="entry name" value="UbiD_Rift_dom"/>
</dbReference>
<dbReference type="InterPro" id="IPR049381">
    <property type="entry name" value="UbiD-like_C"/>
</dbReference>
<comment type="caution">
    <text evidence="11">The sequence shown here is derived from an EMBL/GenBank/DDBJ whole genome shotgun (WGS) entry which is preliminary data.</text>
</comment>
<evidence type="ECO:0000259" key="8">
    <source>
        <dbReference type="Pfam" id="PF01977"/>
    </source>
</evidence>
<organism evidence="11 12">
    <name type="scientific">Candidatus Terraquivivens tikiterensis</name>
    <dbReference type="NCBI Taxonomy" id="1980982"/>
    <lineage>
        <taxon>Archaea</taxon>
        <taxon>Nitrososphaerota</taxon>
        <taxon>Candidatus Wolframiiraptoraceae</taxon>
        <taxon>Candidatus Terraquivivens</taxon>
    </lineage>
</organism>
<comment type="cofactor">
    <cofactor evidence="7">
        <name>prenylated FMN</name>
        <dbReference type="ChEBI" id="CHEBI:87746"/>
    </cofactor>
</comment>
<dbReference type="AlphaFoldDB" id="A0A2R7Y5A8"/>
<dbReference type="Pfam" id="PF20696">
    <property type="entry name" value="UbiD_C"/>
    <property type="match status" value="1"/>
</dbReference>
<dbReference type="SUPFAM" id="SSF143968">
    <property type="entry name" value="UbiD C-terminal domain-like"/>
    <property type="match status" value="1"/>
</dbReference>
<comment type="similarity">
    <text evidence="2">Belongs to the UbiD family.</text>
</comment>
<evidence type="ECO:0000259" key="9">
    <source>
        <dbReference type="Pfam" id="PF20695"/>
    </source>
</evidence>
<reference evidence="11 12" key="1">
    <citation type="submission" date="2017-04" db="EMBL/GenBank/DDBJ databases">
        <title>Draft Aigarchaeota genome from a New Zealand hot spring.</title>
        <authorList>
            <person name="Reysenbach A.-L."/>
            <person name="Donaho J.A."/>
            <person name="Gerhart J."/>
            <person name="Kelley J.F."/>
            <person name="Kouba K."/>
            <person name="Podar M."/>
            <person name="Stott M."/>
        </authorList>
    </citation>
    <scope>NUCLEOTIDE SEQUENCE [LARGE SCALE GENOMIC DNA]</scope>
    <source>
        <strain evidence="11">NZ13_MG1</strain>
    </source>
</reference>
<dbReference type="Proteomes" id="UP000244066">
    <property type="component" value="Unassembled WGS sequence"/>
</dbReference>
<evidence type="ECO:0000256" key="5">
    <source>
        <dbReference type="ARBA" id="ARBA00049727"/>
    </source>
</evidence>
<gene>
    <name evidence="11" type="ORF">B9J98_03895</name>
</gene>
<dbReference type="InterPro" id="IPR002830">
    <property type="entry name" value="UbiD"/>
</dbReference>
<evidence type="ECO:0000256" key="3">
    <source>
        <dbReference type="ARBA" id="ARBA00049054"/>
    </source>
</evidence>
<evidence type="ECO:0000256" key="2">
    <source>
        <dbReference type="ARBA" id="ARBA00010021"/>
    </source>
</evidence>
<dbReference type="Gene3D" id="3.40.1670.10">
    <property type="entry name" value="UbiD C-terminal domain-like"/>
    <property type="match status" value="1"/>
</dbReference>
<dbReference type="EMBL" id="NDWU01000007">
    <property type="protein sequence ID" value="PUA32725.1"/>
    <property type="molecule type" value="Genomic_DNA"/>
</dbReference>
<accession>A0A2R7Y5A8</accession>
<evidence type="ECO:0000256" key="6">
    <source>
        <dbReference type="ARBA" id="ARBA00049754"/>
    </source>
</evidence>
<evidence type="ECO:0000256" key="7">
    <source>
        <dbReference type="ARBA" id="ARBA00049936"/>
    </source>
</evidence>
<dbReference type="InterPro" id="IPR049383">
    <property type="entry name" value="UbiD-like_N"/>
</dbReference>
<dbReference type="Pfam" id="PF01977">
    <property type="entry name" value="UbiD"/>
    <property type="match status" value="1"/>
</dbReference>
<feature type="domain" description="3-octaprenyl-4-hydroxybenzoate carboxy-lyase-like Rift-related" evidence="8">
    <location>
        <begin position="91"/>
        <end position="274"/>
    </location>
</feature>
<evidence type="ECO:0000313" key="11">
    <source>
        <dbReference type="EMBL" id="PUA32725.1"/>
    </source>
</evidence>
<dbReference type="PANTHER" id="PTHR30108">
    <property type="entry name" value="3-OCTAPRENYL-4-HYDROXYBENZOATE CARBOXY-LYASE-RELATED"/>
    <property type="match status" value="1"/>
</dbReference>
<evidence type="ECO:0000256" key="1">
    <source>
        <dbReference type="ARBA" id="ARBA00005092"/>
    </source>
</evidence>
<name>A0A2R7Y5A8_9ARCH</name>
<comment type="function">
    <text evidence="4">Catalyzes the conversion of trans-anhydromevalonate 5-phosphate (tAHMP) into isopentenyl phosphate. Involved in the archaeal mevalonate (MVA) pathway, which provides fundamental precursors for isoprenoid biosynthesis, such as isopentenyl diphosphate (IPP) and dimethylallyl diphosphate (DMAPP).</text>
</comment>
<dbReference type="Pfam" id="PF20695">
    <property type="entry name" value="UbiD_N"/>
    <property type="match status" value="1"/>
</dbReference>
<evidence type="ECO:0000313" key="12">
    <source>
        <dbReference type="Proteomes" id="UP000244066"/>
    </source>
</evidence>
<comment type="pathway">
    <text evidence="1">Isoprenoid biosynthesis; isopentenyl diphosphate biosynthesis via mevalonate pathway.</text>
</comment>
<protein>
    <recommendedName>
        <fullName evidence="6">Anhydromevalonate phosphate decarboxylase</fullName>
        <ecNumber evidence="5">4.1.1.126</ecNumber>
    </recommendedName>
</protein>
<dbReference type="GO" id="GO:0016831">
    <property type="term" value="F:carboxy-lyase activity"/>
    <property type="evidence" value="ECO:0007669"/>
    <property type="project" value="InterPro"/>
</dbReference>
<feature type="domain" description="3-octaprenyl-4-hydroxybenzoate carboxy-lyase-like N-terminal" evidence="9">
    <location>
        <begin position="6"/>
        <end position="81"/>
    </location>
</feature>
<dbReference type="SUPFAM" id="SSF50475">
    <property type="entry name" value="FMN-binding split barrel"/>
    <property type="match status" value="1"/>
</dbReference>
<evidence type="ECO:0000259" key="10">
    <source>
        <dbReference type="Pfam" id="PF20696"/>
    </source>
</evidence>
<dbReference type="NCBIfam" id="TIGR00148">
    <property type="entry name" value="UbiD family decarboxylase"/>
    <property type="match status" value="1"/>
</dbReference>
<evidence type="ECO:0000256" key="4">
    <source>
        <dbReference type="ARBA" id="ARBA00049583"/>
    </source>
</evidence>
<sequence>MRDFLRELNEAGELVNVVKPVSRNFEAAAIMKKLDGKPVLFHKIKECDGFRLAANICGSRALLARALGVGEEAILKKLNDAIENPSKGRIVEDAPCQQVVERNPDLRKLPFLLFGQHDGGPYATAGIIIAHDKEYGFNASFHRLMLIDKNRVVARILPRHLDEFIRRGNRNVAITFGNHPAFMIAAAVTWKIGVSELDIANSLRRMRYARCVTNELLVPADCEVVMEGVVTDEWADEGPVFDITGTYDVVRKQRVIEIECLTMRRDPIFQAILLAGSEHRILMGTPREATIYKEVGKVCECLDVRLTPGGCKWLHAVVKIRKRHEDDGRKAIEAAFRGHGSLKHVVVVDEDIDVDDPVELEWAIATRVQLDKRLVLKPNEYGSSLDPSADQYTRKTCKAGIDATLPLDADPKLFRKARIPGEESIKIEEYMN</sequence>
<dbReference type="EC" id="4.1.1.126" evidence="5"/>
<feature type="domain" description="3-octaprenyl-4-hydroxybenzoate carboxy-lyase-like C-terminal" evidence="10">
    <location>
        <begin position="281"/>
        <end position="403"/>
    </location>
</feature>
<proteinExistence type="inferred from homology"/>